<feature type="compositionally biased region" description="Pro residues" evidence="1">
    <location>
        <begin position="214"/>
        <end position="227"/>
    </location>
</feature>
<dbReference type="AlphaFoldDB" id="A0A9Q0J5D1"/>
<dbReference type="OrthoDB" id="270970at2759"/>
<keyword evidence="4" id="KW-1185">Reference proteome</keyword>
<evidence type="ECO:0000256" key="1">
    <source>
        <dbReference type="SAM" id="MobiDB-lite"/>
    </source>
</evidence>
<feature type="region of interest" description="Disordered" evidence="1">
    <location>
        <begin position="214"/>
        <end position="268"/>
    </location>
</feature>
<sequence>MSVSGIQGLPLEVTVVSCNNLDDKEWISRQDPYVSVEYGNTKHRTRTCTDGGQNPSFQEKFCFTLIEGLKDLNIVVWNYHTIVPDEHIGTGRIQLYKVLTEGYDDSCWPLQSKKGRHAGDVRVILHYAYANNVQKQKLAPGAPSQAAPAAAPSTVLPVPVAHHHHPTTTPHYPSQAAPAAHHHPTATPQYYPAAPTPYPASPYVAPPPAGYPPLSYPPTPHHQPPTGYPATGPSGVYPPAPAPAPAPAPSGIYPPPPASSGIYPPPPY</sequence>
<dbReference type="InterPro" id="IPR035892">
    <property type="entry name" value="C2_domain_sf"/>
</dbReference>
<feature type="compositionally biased region" description="Low complexity" evidence="1">
    <location>
        <begin position="167"/>
        <end position="192"/>
    </location>
</feature>
<comment type="caution">
    <text evidence="3">The sequence shown here is derived from an EMBL/GenBank/DDBJ whole genome shotgun (WGS) entry which is preliminary data.</text>
</comment>
<feature type="compositionally biased region" description="Pro residues" evidence="1">
    <location>
        <begin position="236"/>
        <end position="268"/>
    </location>
</feature>
<organism evidence="3 4">
    <name type="scientific">Turnera subulata</name>
    <dbReference type="NCBI Taxonomy" id="218843"/>
    <lineage>
        <taxon>Eukaryota</taxon>
        <taxon>Viridiplantae</taxon>
        <taxon>Streptophyta</taxon>
        <taxon>Embryophyta</taxon>
        <taxon>Tracheophyta</taxon>
        <taxon>Spermatophyta</taxon>
        <taxon>Magnoliopsida</taxon>
        <taxon>eudicotyledons</taxon>
        <taxon>Gunneridae</taxon>
        <taxon>Pentapetalae</taxon>
        <taxon>rosids</taxon>
        <taxon>fabids</taxon>
        <taxon>Malpighiales</taxon>
        <taxon>Passifloraceae</taxon>
        <taxon>Turnera</taxon>
    </lineage>
</organism>
<dbReference type="EMBL" id="JAKUCV010006031">
    <property type="protein sequence ID" value="KAJ4828974.1"/>
    <property type="molecule type" value="Genomic_DNA"/>
</dbReference>
<dbReference type="InterPro" id="IPR000008">
    <property type="entry name" value="C2_dom"/>
</dbReference>
<dbReference type="CDD" id="cd00030">
    <property type="entry name" value="C2"/>
    <property type="match status" value="1"/>
</dbReference>
<name>A0A9Q0J5D1_9ROSI</name>
<dbReference type="SUPFAM" id="SSF49562">
    <property type="entry name" value="C2 domain (Calcium/lipid-binding domain, CaLB)"/>
    <property type="match status" value="1"/>
</dbReference>
<feature type="domain" description="C2" evidence="2">
    <location>
        <begin position="1"/>
        <end position="109"/>
    </location>
</feature>
<protein>
    <recommendedName>
        <fullName evidence="2">C2 domain-containing protein</fullName>
    </recommendedName>
</protein>
<dbReference type="Pfam" id="PF00168">
    <property type="entry name" value="C2"/>
    <property type="match status" value="1"/>
</dbReference>
<reference evidence="3" key="1">
    <citation type="submission" date="2022-02" db="EMBL/GenBank/DDBJ databases">
        <authorList>
            <person name="Henning P.M."/>
            <person name="McCubbin A.G."/>
            <person name="Shore J.S."/>
        </authorList>
    </citation>
    <scope>NUCLEOTIDE SEQUENCE</scope>
    <source>
        <strain evidence="3">F60SS</strain>
        <tissue evidence="3">Leaves</tissue>
    </source>
</reference>
<evidence type="ECO:0000313" key="4">
    <source>
        <dbReference type="Proteomes" id="UP001141552"/>
    </source>
</evidence>
<feature type="region of interest" description="Disordered" evidence="1">
    <location>
        <begin position="159"/>
        <end position="192"/>
    </location>
</feature>
<dbReference type="SMART" id="SM00239">
    <property type="entry name" value="C2"/>
    <property type="match status" value="1"/>
</dbReference>
<evidence type="ECO:0000313" key="3">
    <source>
        <dbReference type="EMBL" id="KAJ4828974.1"/>
    </source>
</evidence>
<dbReference type="Gene3D" id="2.60.40.150">
    <property type="entry name" value="C2 domain"/>
    <property type="match status" value="1"/>
</dbReference>
<dbReference type="PANTHER" id="PTHR47052">
    <property type="entry name" value="CONSERVED SERINE PROLINE-RICH PROTEIN (AFU_ORTHOLOGUE AFUA_2G01790)"/>
    <property type="match status" value="1"/>
</dbReference>
<gene>
    <name evidence="3" type="ORF">Tsubulata_036934</name>
</gene>
<accession>A0A9Q0J5D1</accession>
<dbReference type="PROSITE" id="PS50004">
    <property type="entry name" value="C2"/>
    <property type="match status" value="1"/>
</dbReference>
<dbReference type="Proteomes" id="UP001141552">
    <property type="component" value="Unassembled WGS sequence"/>
</dbReference>
<evidence type="ECO:0000259" key="2">
    <source>
        <dbReference type="PROSITE" id="PS50004"/>
    </source>
</evidence>
<proteinExistence type="predicted"/>
<reference evidence="3" key="2">
    <citation type="journal article" date="2023" name="Plants (Basel)">
        <title>Annotation of the Turnera subulata (Passifloraceae) Draft Genome Reveals the S-Locus Evolved after the Divergence of Turneroideae from Passifloroideae in a Stepwise Manner.</title>
        <authorList>
            <person name="Henning P.M."/>
            <person name="Roalson E.H."/>
            <person name="Mir W."/>
            <person name="McCubbin A.G."/>
            <person name="Shore J.S."/>
        </authorList>
    </citation>
    <scope>NUCLEOTIDE SEQUENCE</scope>
    <source>
        <strain evidence="3">F60SS</strain>
    </source>
</reference>
<dbReference type="PANTHER" id="PTHR47052:SF5">
    <property type="entry name" value="EXTENSIN-LIKE"/>
    <property type="match status" value="1"/>
</dbReference>
<dbReference type="InterPro" id="IPR052981">
    <property type="entry name" value="Ingression_C2_domain"/>
</dbReference>